<proteinExistence type="predicted"/>
<dbReference type="InterPro" id="IPR019248">
    <property type="entry name" value="Glucodextran_C"/>
</dbReference>
<name>A0ABV7Z6J4_9DEIO</name>
<protein>
    <submittedName>
        <fullName evidence="3">Glucodextranase DOMON-like domain-containing protein</fullName>
    </submittedName>
</protein>
<evidence type="ECO:0000313" key="4">
    <source>
        <dbReference type="Proteomes" id="UP001595803"/>
    </source>
</evidence>
<keyword evidence="4" id="KW-1185">Reference proteome</keyword>
<feature type="domain" description="Glucodextranase-like C-terminal" evidence="2">
    <location>
        <begin position="11"/>
        <end position="124"/>
    </location>
</feature>
<evidence type="ECO:0000313" key="3">
    <source>
        <dbReference type="EMBL" id="MFC3832275.1"/>
    </source>
</evidence>
<keyword evidence="1" id="KW-0472">Membrane</keyword>
<evidence type="ECO:0000256" key="1">
    <source>
        <dbReference type="SAM" id="Phobius"/>
    </source>
</evidence>
<organism evidence="3 4">
    <name type="scientific">Deinococcus rufus</name>
    <dbReference type="NCBI Taxonomy" id="2136097"/>
    <lineage>
        <taxon>Bacteria</taxon>
        <taxon>Thermotogati</taxon>
        <taxon>Deinococcota</taxon>
        <taxon>Deinococci</taxon>
        <taxon>Deinococcales</taxon>
        <taxon>Deinococcaceae</taxon>
        <taxon>Deinococcus</taxon>
    </lineage>
</organism>
<dbReference type="SUPFAM" id="SSF49344">
    <property type="entry name" value="CBD9-like"/>
    <property type="match status" value="1"/>
</dbReference>
<keyword evidence="1" id="KW-0812">Transmembrane</keyword>
<dbReference type="EMBL" id="JBHRZG010000006">
    <property type="protein sequence ID" value="MFC3832275.1"/>
    <property type="molecule type" value="Genomic_DNA"/>
</dbReference>
<keyword evidence="1" id="KW-1133">Transmembrane helix</keyword>
<reference evidence="4" key="1">
    <citation type="journal article" date="2019" name="Int. J. Syst. Evol. Microbiol.">
        <title>The Global Catalogue of Microorganisms (GCM) 10K type strain sequencing project: providing services to taxonomists for standard genome sequencing and annotation.</title>
        <authorList>
            <consortium name="The Broad Institute Genomics Platform"/>
            <consortium name="The Broad Institute Genome Sequencing Center for Infectious Disease"/>
            <person name="Wu L."/>
            <person name="Ma J."/>
        </authorList>
    </citation>
    <scope>NUCLEOTIDE SEQUENCE [LARGE SCALE GENOMIC DNA]</scope>
    <source>
        <strain evidence="4">CCTCC AB 2017081</strain>
    </source>
</reference>
<comment type="caution">
    <text evidence="3">The sequence shown here is derived from an EMBL/GenBank/DDBJ whole genome shotgun (WGS) entry which is preliminary data.</text>
</comment>
<gene>
    <name evidence="3" type="ORF">ACFOSB_05345</name>
</gene>
<dbReference type="RefSeq" id="WP_322474295.1">
    <property type="nucleotide sequence ID" value="NZ_JBHRZG010000006.1"/>
</dbReference>
<accession>A0ABV7Z6J4</accession>
<dbReference type="Proteomes" id="UP001595803">
    <property type="component" value="Unassembled WGS sequence"/>
</dbReference>
<evidence type="ECO:0000259" key="2">
    <source>
        <dbReference type="Pfam" id="PF09985"/>
    </source>
</evidence>
<sequence length="246" mass="25268">MLSLLTAAMLTIPDPAGDARGDGGYVLPTRPAISQDTLDLRSFSAQPQGQGMRLTVAFGQLGNPWNAPGGYSAGVTDIFVRTGFGGQSVLGDTGLRVRGASGWQYHVRVTGFGTTLKTVTEDGRDVRALPAPTMRVSGASLVIDAAIPPGTYAYWVTNSVYSPLSADGVLRPTTGGGASALQAGRADAPVPVDVLAPAGDLGAYTDFTVAPQGETRNTATLILAGLGLLGLLITLGATIAVWRRGR</sequence>
<dbReference type="Pfam" id="PF09985">
    <property type="entry name" value="Glucodextran_C"/>
    <property type="match status" value="1"/>
</dbReference>
<feature type="transmembrane region" description="Helical" evidence="1">
    <location>
        <begin position="221"/>
        <end position="242"/>
    </location>
</feature>
<dbReference type="Gene3D" id="2.60.40.1190">
    <property type="match status" value="1"/>
</dbReference>